<dbReference type="SMART" id="SM00516">
    <property type="entry name" value="SEC14"/>
    <property type="match status" value="1"/>
</dbReference>
<dbReference type="PRINTS" id="PR00180">
    <property type="entry name" value="CRETINALDHBP"/>
</dbReference>
<evidence type="ECO:0000313" key="2">
    <source>
        <dbReference type="Ensembl" id="ENSCINP00000035072.1"/>
    </source>
</evidence>
<dbReference type="SUPFAM" id="SSF46938">
    <property type="entry name" value="CRAL/TRIO N-terminal domain"/>
    <property type="match status" value="1"/>
</dbReference>
<dbReference type="InParanoid" id="H2XZI8"/>
<dbReference type="InterPro" id="IPR036273">
    <property type="entry name" value="CRAL/TRIO_N_dom_sf"/>
</dbReference>
<dbReference type="SMART" id="SM01100">
    <property type="entry name" value="CRAL_TRIO_N"/>
    <property type="match status" value="1"/>
</dbReference>
<protein>
    <recommendedName>
        <fullName evidence="1">CRAL-TRIO domain-containing protein</fullName>
    </recommendedName>
</protein>
<dbReference type="Gene3D" id="1.20.5.1200">
    <property type="entry name" value="Alpha-tocopherol transfer"/>
    <property type="match status" value="1"/>
</dbReference>
<dbReference type="Pfam" id="PF03765">
    <property type="entry name" value="CRAL_TRIO_N"/>
    <property type="match status" value="1"/>
</dbReference>
<reference evidence="3" key="1">
    <citation type="journal article" date="2002" name="Science">
        <title>The draft genome of Ciona intestinalis: insights into chordate and vertebrate origins.</title>
        <authorList>
            <person name="Dehal P."/>
            <person name="Satou Y."/>
            <person name="Campbell R.K."/>
            <person name="Chapman J."/>
            <person name="Degnan B."/>
            <person name="De Tomaso A."/>
            <person name="Davidson B."/>
            <person name="Di Gregorio A."/>
            <person name="Gelpke M."/>
            <person name="Goodstein D.M."/>
            <person name="Harafuji N."/>
            <person name="Hastings K.E."/>
            <person name="Ho I."/>
            <person name="Hotta K."/>
            <person name="Huang W."/>
            <person name="Kawashima T."/>
            <person name="Lemaire P."/>
            <person name="Martinez D."/>
            <person name="Meinertzhagen I.A."/>
            <person name="Necula S."/>
            <person name="Nonaka M."/>
            <person name="Putnam N."/>
            <person name="Rash S."/>
            <person name="Saiga H."/>
            <person name="Satake M."/>
            <person name="Terry A."/>
            <person name="Yamada L."/>
            <person name="Wang H.G."/>
            <person name="Awazu S."/>
            <person name="Azumi K."/>
            <person name="Boore J."/>
            <person name="Branno M."/>
            <person name="Chin-Bow S."/>
            <person name="DeSantis R."/>
            <person name="Doyle S."/>
            <person name="Francino P."/>
            <person name="Keys D.N."/>
            <person name="Haga S."/>
            <person name="Hayashi H."/>
            <person name="Hino K."/>
            <person name="Imai K.S."/>
            <person name="Inaba K."/>
            <person name="Kano S."/>
            <person name="Kobayashi K."/>
            <person name="Kobayashi M."/>
            <person name="Lee B.I."/>
            <person name="Makabe K.W."/>
            <person name="Manohar C."/>
            <person name="Matassi G."/>
            <person name="Medina M."/>
            <person name="Mochizuki Y."/>
            <person name="Mount S."/>
            <person name="Morishita T."/>
            <person name="Miura S."/>
            <person name="Nakayama A."/>
            <person name="Nishizaka S."/>
            <person name="Nomoto H."/>
            <person name="Ohta F."/>
            <person name="Oishi K."/>
            <person name="Rigoutsos I."/>
            <person name="Sano M."/>
            <person name="Sasaki A."/>
            <person name="Sasakura Y."/>
            <person name="Shoguchi E."/>
            <person name="Shin-i T."/>
            <person name="Spagnuolo A."/>
            <person name="Stainier D."/>
            <person name="Suzuki M.M."/>
            <person name="Tassy O."/>
            <person name="Takatori N."/>
            <person name="Tokuoka M."/>
            <person name="Yagi K."/>
            <person name="Yoshizaki F."/>
            <person name="Wada S."/>
            <person name="Zhang C."/>
            <person name="Hyatt P.D."/>
            <person name="Larimer F."/>
            <person name="Detter C."/>
            <person name="Doggett N."/>
            <person name="Glavina T."/>
            <person name="Hawkins T."/>
            <person name="Richardson P."/>
            <person name="Lucas S."/>
            <person name="Kohara Y."/>
            <person name="Levine M."/>
            <person name="Satoh N."/>
            <person name="Rokhsar D.S."/>
        </authorList>
    </citation>
    <scope>NUCLEOTIDE SEQUENCE [LARGE SCALE GENOMIC DNA]</scope>
</reference>
<dbReference type="OMA" id="GHLPNDE"/>
<dbReference type="Proteomes" id="UP000008144">
    <property type="component" value="Chromosome 9"/>
</dbReference>
<dbReference type="Gene3D" id="3.40.525.10">
    <property type="entry name" value="CRAL-TRIO lipid binding domain"/>
    <property type="match status" value="1"/>
</dbReference>
<dbReference type="Pfam" id="PF00650">
    <property type="entry name" value="CRAL_TRIO"/>
    <property type="match status" value="1"/>
</dbReference>
<dbReference type="PROSITE" id="PS50191">
    <property type="entry name" value="CRAL_TRIO"/>
    <property type="match status" value="1"/>
</dbReference>
<dbReference type="PANTHER" id="PTHR10174">
    <property type="entry name" value="ALPHA-TOCOPHEROL TRANSFER PROTEIN-RELATED"/>
    <property type="match status" value="1"/>
</dbReference>
<dbReference type="HOGENOM" id="CLU_046597_1_3_1"/>
<dbReference type="InterPro" id="IPR001251">
    <property type="entry name" value="CRAL-TRIO_dom"/>
</dbReference>
<dbReference type="PANTHER" id="PTHR10174:SF225">
    <property type="entry name" value="ALPHA-TOCOPHEROL TRANSFER PROTEIN"/>
    <property type="match status" value="1"/>
</dbReference>
<dbReference type="InterPro" id="IPR036865">
    <property type="entry name" value="CRAL-TRIO_dom_sf"/>
</dbReference>
<organism evidence="2 3">
    <name type="scientific">Ciona intestinalis</name>
    <name type="common">Transparent sea squirt</name>
    <name type="synonym">Ascidia intestinalis</name>
    <dbReference type="NCBI Taxonomy" id="7719"/>
    <lineage>
        <taxon>Eukaryota</taxon>
        <taxon>Metazoa</taxon>
        <taxon>Chordata</taxon>
        <taxon>Tunicata</taxon>
        <taxon>Ascidiacea</taxon>
        <taxon>Phlebobranchia</taxon>
        <taxon>Cionidae</taxon>
        <taxon>Ciona</taxon>
    </lineage>
</organism>
<accession>H2XZI8</accession>
<proteinExistence type="predicted"/>
<name>H2XZI8_CIOIN</name>
<dbReference type="Gene3D" id="1.10.8.20">
    <property type="entry name" value="N-terminal domain of phosphatidylinositol transfer protein sec14p"/>
    <property type="match status" value="1"/>
</dbReference>
<reference evidence="2" key="4">
    <citation type="submission" date="2025-09" db="UniProtKB">
        <authorList>
            <consortium name="Ensembl"/>
        </authorList>
    </citation>
    <scope>IDENTIFICATION</scope>
</reference>
<feature type="domain" description="CRAL-TRIO" evidence="1">
    <location>
        <begin position="49"/>
        <end position="209"/>
    </location>
</feature>
<dbReference type="FunCoup" id="H2XZI8">
    <property type="interactions" value="1"/>
</dbReference>
<keyword evidence="3" id="KW-1185">Reference proteome</keyword>
<dbReference type="CDD" id="cd00170">
    <property type="entry name" value="SEC14"/>
    <property type="match status" value="1"/>
</dbReference>
<evidence type="ECO:0000313" key="3">
    <source>
        <dbReference type="Proteomes" id="UP000008144"/>
    </source>
</evidence>
<reference evidence="2" key="2">
    <citation type="journal article" date="2008" name="Genome Biol.">
        <title>Improved genome assembly and evidence-based global gene model set for the chordate Ciona intestinalis: new insight into intron and operon populations.</title>
        <authorList>
            <person name="Satou Y."/>
            <person name="Mineta K."/>
            <person name="Ogasawara M."/>
            <person name="Sasakura Y."/>
            <person name="Shoguchi E."/>
            <person name="Ueno K."/>
            <person name="Yamada L."/>
            <person name="Matsumoto J."/>
            <person name="Wasserscheid J."/>
            <person name="Dewar K."/>
            <person name="Wiley G.B."/>
            <person name="Macmil S.L."/>
            <person name="Roe B.A."/>
            <person name="Zeller R.W."/>
            <person name="Hastings K.E."/>
            <person name="Lemaire P."/>
            <person name="Lindquist E."/>
            <person name="Endo T."/>
            <person name="Hotta K."/>
            <person name="Inaba K."/>
        </authorList>
    </citation>
    <scope>NUCLEOTIDE SEQUENCE [LARGE SCALE GENOMIC DNA]</scope>
    <source>
        <strain evidence="2">wild type</strain>
    </source>
</reference>
<dbReference type="AlphaFoldDB" id="H2XZI8"/>
<evidence type="ECO:0000259" key="1">
    <source>
        <dbReference type="PROSITE" id="PS50191"/>
    </source>
</evidence>
<dbReference type="Ensembl" id="ENSCINT00000033307.1">
    <property type="protein sequence ID" value="ENSCINP00000035072.1"/>
    <property type="gene ID" value="ENSCING00000024451.1"/>
</dbReference>
<reference evidence="2" key="3">
    <citation type="submission" date="2025-08" db="UniProtKB">
        <authorList>
            <consortium name="Ensembl"/>
        </authorList>
    </citation>
    <scope>IDENTIFICATION</scope>
</reference>
<dbReference type="EMBL" id="EAAA01002870">
    <property type="status" value="NOT_ANNOTATED_CDS"/>
    <property type="molecule type" value="Genomic_DNA"/>
</dbReference>
<dbReference type="GeneTree" id="ENSGT00940000155407"/>
<sequence>IREDDGFILRFLRAKKFDQKKALVMLQNYHNTKKEFKEVFEKVNNPIVLKPLTEKGIMYMLQGASREGAAVMIYRPGLLDADVNIYDLMAYSVMCMEKVIEEEKYQICGVASIEDLENFNLSMMFKISPMALAKMNNIWQDAMPLRFKAVHLLNEGKVFDILMAIFKPFMKKKLLKRMHVHGSNYDELQDFIDPALLPPFLNGTGPSPKEAAEEWNKIIIVKNLNKMSTLNEEEE</sequence>
<dbReference type="SUPFAM" id="SSF52087">
    <property type="entry name" value="CRAL/TRIO domain"/>
    <property type="match status" value="1"/>
</dbReference>
<dbReference type="InterPro" id="IPR011074">
    <property type="entry name" value="CRAL/TRIO_N_dom"/>
</dbReference>
<dbReference type="GO" id="GO:1902936">
    <property type="term" value="F:phosphatidylinositol bisphosphate binding"/>
    <property type="evidence" value="ECO:0000318"/>
    <property type="project" value="GO_Central"/>
</dbReference>